<dbReference type="InterPro" id="IPR023210">
    <property type="entry name" value="NADP_OxRdtase_dom"/>
</dbReference>
<dbReference type="PRINTS" id="PR00069">
    <property type="entry name" value="ALDKETRDTASE"/>
</dbReference>
<accession>A0A516GXB7</accession>
<keyword evidence="1" id="KW-0560">Oxidoreductase</keyword>
<dbReference type="EMBL" id="CP041636">
    <property type="protein sequence ID" value="QDO96147.1"/>
    <property type="molecule type" value="Genomic_DNA"/>
</dbReference>
<dbReference type="InterPro" id="IPR020471">
    <property type="entry name" value="AKR"/>
</dbReference>
<evidence type="ECO:0000259" key="2">
    <source>
        <dbReference type="Pfam" id="PF00248"/>
    </source>
</evidence>
<dbReference type="PANTHER" id="PTHR43364">
    <property type="entry name" value="NADH-SPECIFIC METHYLGLYOXAL REDUCTASE-RELATED"/>
    <property type="match status" value="1"/>
</dbReference>
<keyword evidence="4" id="KW-1185">Reference proteome</keyword>
<dbReference type="SUPFAM" id="SSF51430">
    <property type="entry name" value="NAD(P)-linked oxidoreductase"/>
    <property type="match status" value="1"/>
</dbReference>
<feature type="domain" description="NADP-dependent oxidoreductase" evidence="2">
    <location>
        <begin position="16"/>
        <end position="309"/>
    </location>
</feature>
<dbReference type="GO" id="GO:0016491">
    <property type="term" value="F:oxidoreductase activity"/>
    <property type="evidence" value="ECO:0007669"/>
    <property type="project" value="UniProtKB-KW"/>
</dbReference>
<dbReference type="PANTHER" id="PTHR43364:SF4">
    <property type="entry name" value="NAD(P)-LINKED OXIDOREDUCTASE SUPERFAMILY PROTEIN"/>
    <property type="match status" value="1"/>
</dbReference>
<dbReference type="Gene3D" id="3.20.20.100">
    <property type="entry name" value="NADP-dependent oxidoreductase domain"/>
    <property type="match status" value="1"/>
</dbReference>
<dbReference type="InterPro" id="IPR036812">
    <property type="entry name" value="NAD(P)_OxRdtase_dom_sf"/>
</dbReference>
<dbReference type="AlphaFoldDB" id="A0A516GXB7"/>
<evidence type="ECO:0000313" key="4">
    <source>
        <dbReference type="Proteomes" id="UP000317496"/>
    </source>
</evidence>
<reference evidence="3 4" key="1">
    <citation type="submission" date="2019-07" db="EMBL/GenBank/DDBJ databases">
        <title>Genome sequencing for Ferrovibrio sp. K5.</title>
        <authorList>
            <person name="Park S.-J."/>
        </authorList>
    </citation>
    <scope>NUCLEOTIDE SEQUENCE [LARGE SCALE GENOMIC DNA]</scope>
    <source>
        <strain evidence="3 4">K5</strain>
    </source>
</reference>
<evidence type="ECO:0000256" key="1">
    <source>
        <dbReference type="ARBA" id="ARBA00023002"/>
    </source>
</evidence>
<dbReference type="KEGG" id="fer:FNB15_02115"/>
<evidence type="ECO:0000313" key="3">
    <source>
        <dbReference type="EMBL" id="QDO96147.1"/>
    </source>
</evidence>
<dbReference type="FunFam" id="3.20.20.100:FF:000004">
    <property type="entry name" value="Oxidoreductase, aldo/keto reductase"/>
    <property type="match status" value="1"/>
</dbReference>
<name>A0A516GXB7_9PROT</name>
<protein>
    <submittedName>
        <fullName evidence="3">Aldo/keto reductase</fullName>
    </submittedName>
</protein>
<dbReference type="OrthoDB" id="9773828at2"/>
<dbReference type="Proteomes" id="UP000317496">
    <property type="component" value="Chromosome"/>
</dbReference>
<dbReference type="Pfam" id="PF00248">
    <property type="entry name" value="Aldo_ket_red"/>
    <property type="match status" value="1"/>
</dbReference>
<dbReference type="GO" id="GO:0005829">
    <property type="term" value="C:cytosol"/>
    <property type="evidence" value="ECO:0007669"/>
    <property type="project" value="TreeGrafter"/>
</dbReference>
<organism evidence="3 4">
    <name type="scientific">Ferrovibrio terrae</name>
    <dbReference type="NCBI Taxonomy" id="2594003"/>
    <lineage>
        <taxon>Bacteria</taxon>
        <taxon>Pseudomonadati</taxon>
        <taxon>Pseudomonadota</taxon>
        <taxon>Alphaproteobacteria</taxon>
        <taxon>Rhodospirillales</taxon>
        <taxon>Rhodospirillaceae</taxon>
        <taxon>Ferrovibrio</taxon>
    </lineage>
</organism>
<dbReference type="InterPro" id="IPR050523">
    <property type="entry name" value="AKR_Detox_Biosynth"/>
</dbReference>
<proteinExistence type="predicted"/>
<gene>
    <name evidence="3" type="ORF">FNB15_02115</name>
</gene>
<dbReference type="RefSeq" id="WP_144067128.1">
    <property type="nucleotide sequence ID" value="NZ_CP041636.1"/>
</dbReference>
<sequence length="317" mass="34758">MKFRNLGTSGLLVSEVGLGCNNFEMRLDLEASRKVIHKALDLGITLFDTADIYGNKGGSETQMGKILGARRKDIVLATKFAMPMDDSGKKVGASRAYIMKAVEDSLTRLQTDWIDLYQQHQPDPRTPIDETLRALDDLITQGKVRYIGNSNFSAWQLADADWTAKQLGTHRFVSAQDELSMVFRKAEIEQLNACGRFGLGFLPFFPLASGLLTGKHKAGSAAEGSRLANTERLANRYMTAGNMATIERLRGWCDARGWSMTELAFAWLLAKPQVSSVIAGATKPEQLEQNVQAGARVLSGDELAEVNTLLDPVPFAA</sequence>